<sequence length="371" mass="43724">MKRQKRLQENIRNEVVLSPEISKMEYPMIPFDLVIEILVRLPVKSLLRFKCVSKLWCATIQGRSFIRTHMEHSRLVEVYKEDRNTFIHKTSIHGLVVEKSKFSDTYHIRNPSTKQIFHLPCPPDKQCDNMFIIYLPSADKYKLAYVKYDEGTESGVCRVLSPGIDLHWRSIDIPSCTKSPAGVQKRIKTKQIDDMLFLIRCGCWEIVCIEVESECITTVEIPHFLFSGWEDVMTFHWNNKFSLARVEEEKLSFWVLENFKERKWGESKQVVSLNILRKHPNSREFMRKYPNLRELWYIGIKHNCLWICADYENHIAYYVQLGSIHIHSSAPGKKIYSYYTPSLVHIQGMQSEGIHEEEDSKCFLYRFSSLA</sequence>
<proteinExistence type="predicted"/>
<dbReference type="CDD" id="cd22157">
    <property type="entry name" value="F-box_AtFBW1-like"/>
    <property type="match status" value="1"/>
</dbReference>
<dbReference type="InterPro" id="IPR001810">
    <property type="entry name" value="F-box_dom"/>
</dbReference>
<dbReference type="SUPFAM" id="SSF81383">
    <property type="entry name" value="F-box domain"/>
    <property type="match status" value="1"/>
</dbReference>
<reference evidence="2 3" key="1">
    <citation type="submission" date="2024-11" db="EMBL/GenBank/DDBJ databases">
        <title>A near-complete genome assembly of Cinchona calisaya.</title>
        <authorList>
            <person name="Lian D.C."/>
            <person name="Zhao X.W."/>
            <person name="Wei L."/>
        </authorList>
    </citation>
    <scope>NUCLEOTIDE SEQUENCE [LARGE SCALE GENOMIC DNA]</scope>
    <source>
        <tissue evidence="2">Nenye</tissue>
    </source>
</reference>
<comment type="caution">
    <text evidence="2">The sequence shown here is derived from an EMBL/GenBank/DDBJ whole genome shotgun (WGS) entry which is preliminary data.</text>
</comment>
<dbReference type="InterPro" id="IPR036047">
    <property type="entry name" value="F-box-like_dom_sf"/>
</dbReference>
<dbReference type="EMBL" id="JBJUIK010000008">
    <property type="protein sequence ID" value="KAL3519535.1"/>
    <property type="molecule type" value="Genomic_DNA"/>
</dbReference>
<name>A0ABD2ZMI7_9GENT</name>
<dbReference type="SMART" id="SM00256">
    <property type="entry name" value="FBOX"/>
    <property type="match status" value="1"/>
</dbReference>
<dbReference type="NCBIfam" id="TIGR01640">
    <property type="entry name" value="F_box_assoc_1"/>
    <property type="match status" value="1"/>
</dbReference>
<dbReference type="Gene3D" id="1.20.1280.50">
    <property type="match status" value="1"/>
</dbReference>
<accession>A0ABD2ZMI7</accession>
<protein>
    <recommendedName>
        <fullName evidence="1">F-box domain-containing protein</fullName>
    </recommendedName>
</protein>
<feature type="domain" description="F-box" evidence="1">
    <location>
        <begin position="29"/>
        <end position="69"/>
    </location>
</feature>
<organism evidence="2 3">
    <name type="scientific">Cinchona calisaya</name>
    <dbReference type="NCBI Taxonomy" id="153742"/>
    <lineage>
        <taxon>Eukaryota</taxon>
        <taxon>Viridiplantae</taxon>
        <taxon>Streptophyta</taxon>
        <taxon>Embryophyta</taxon>
        <taxon>Tracheophyta</taxon>
        <taxon>Spermatophyta</taxon>
        <taxon>Magnoliopsida</taxon>
        <taxon>eudicotyledons</taxon>
        <taxon>Gunneridae</taxon>
        <taxon>Pentapetalae</taxon>
        <taxon>asterids</taxon>
        <taxon>lamiids</taxon>
        <taxon>Gentianales</taxon>
        <taxon>Rubiaceae</taxon>
        <taxon>Cinchonoideae</taxon>
        <taxon>Cinchoneae</taxon>
        <taxon>Cinchona</taxon>
    </lineage>
</organism>
<dbReference type="InterPro" id="IPR017451">
    <property type="entry name" value="F-box-assoc_interact_dom"/>
</dbReference>
<evidence type="ECO:0000259" key="1">
    <source>
        <dbReference type="SMART" id="SM00256"/>
    </source>
</evidence>
<evidence type="ECO:0000313" key="2">
    <source>
        <dbReference type="EMBL" id="KAL3519535.1"/>
    </source>
</evidence>
<dbReference type="Pfam" id="PF08268">
    <property type="entry name" value="FBA_3"/>
    <property type="match status" value="1"/>
</dbReference>
<evidence type="ECO:0000313" key="3">
    <source>
        <dbReference type="Proteomes" id="UP001630127"/>
    </source>
</evidence>
<dbReference type="Pfam" id="PF00646">
    <property type="entry name" value="F-box"/>
    <property type="match status" value="1"/>
</dbReference>
<dbReference type="PANTHER" id="PTHR31111">
    <property type="entry name" value="BNAA05G37150D PROTEIN-RELATED"/>
    <property type="match status" value="1"/>
</dbReference>
<dbReference type="PANTHER" id="PTHR31111:SF125">
    <property type="entry name" value="F-BOX PROTEIN CPR30-LIKE"/>
    <property type="match status" value="1"/>
</dbReference>
<dbReference type="Proteomes" id="UP001630127">
    <property type="component" value="Unassembled WGS sequence"/>
</dbReference>
<keyword evidence="3" id="KW-1185">Reference proteome</keyword>
<dbReference type="AlphaFoldDB" id="A0ABD2ZMI7"/>
<dbReference type="InterPro" id="IPR013187">
    <property type="entry name" value="F-box-assoc_dom_typ3"/>
</dbReference>
<gene>
    <name evidence="2" type="ORF">ACH5RR_017684</name>
</gene>